<dbReference type="PANTHER" id="PTHR13932">
    <property type="entry name" value="COPROPORPHYRINIGEN III OXIDASE"/>
    <property type="match status" value="1"/>
</dbReference>
<evidence type="ECO:0000256" key="10">
    <source>
        <dbReference type="RuleBase" id="RU364116"/>
    </source>
</evidence>
<organism evidence="12 13">
    <name type="scientific">Beggiatoa alba B18LD</name>
    <dbReference type="NCBI Taxonomy" id="395493"/>
    <lineage>
        <taxon>Bacteria</taxon>
        <taxon>Pseudomonadati</taxon>
        <taxon>Pseudomonadota</taxon>
        <taxon>Gammaproteobacteria</taxon>
        <taxon>Thiotrichales</taxon>
        <taxon>Thiotrichaceae</taxon>
        <taxon>Beggiatoa</taxon>
    </lineage>
</organism>
<dbReference type="SUPFAM" id="SSF102114">
    <property type="entry name" value="Radical SAM enzymes"/>
    <property type="match status" value="1"/>
</dbReference>
<dbReference type="SFLD" id="SFLDS00029">
    <property type="entry name" value="Radical_SAM"/>
    <property type="match status" value="1"/>
</dbReference>
<keyword evidence="13" id="KW-1185">Reference proteome</keyword>
<dbReference type="Pfam" id="PF06969">
    <property type="entry name" value="HemN_C"/>
    <property type="match status" value="1"/>
</dbReference>
<comment type="similarity">
    <text evidence="2">Belongs to the anaerobic coproporphyrinogen-III oxidase family. HemW subfamily.</text>
</comment>
<evidence type="ECO:0000256" key="6">
    <source>
        <dbReference type="ARBA" id="ARBA00022723"/>
    </source>
</evidence>
<dbReference type="GO" id="GO:0051539">
    <property type="term" value="F:4 iron, 4 sulfur cluster binding"/>
    <property type="evidence" value="ECO:0007669"/>
    <property type="project" value="UniProtKB-UniRule"/>
</dbReference>
<dbReference type="eggNOG" id="COG0635">
    <property type="taxonomic scope" value="Bacteria"/>
</dbReference>
<evidence type="ECO:0000256" key="9">
    <source>
        <dbReference type="ARBA" id="ARBA00023186"/>
    </source>
</evidence>
<keyword evidence="6 10" id="KW-0479">Metal-binding</keyword>
<evidence type="ECO:0000259" key="11">
    <source>
        <dbReference type="PROSITE" id="PS51918"/>
    </source>
</evidence>
<evidence type="ECO:0000256" key="5">
    <source>
        <dbReference type="ARBA" id="ARBA00022691"/>
    </source>
</evidence>
<gene>
    <name evidence="12" type="ORF">BegalDRAFT_1567</name>
</gene>
<comment type="cofactor">
    <cofactor evidence="1">
        <name>[4Fe-4S] cluster</name>
        <dbReference type="ChEBI" id="CHEBI:49883"/>
    </cofactor>
</comment>
<dbReference type="SFLD" id="SFLDG01065">
    <property type="entry name" value="anaerobic_coproporphyrinogen-I"/>
    <property type="match status" value="1"/>
</dbReference>
<keyword evidence="8 10" id="KW-0411">Iron-sulfur</keyword>
<dbReference type="InterPro" id="IPR010723">
    <property type="entry name" value="HemN_C"/>
</dbReference>
<dbReference type="Pfam" id="PF04055">
    <property type="entry name" value="Radical_SAM"/>
    <property type="match status" value="1"/>
</dbReference>
<dbReference type="AlphaFoldDB" id="I3CFQ4"/>
<keyword evidence="10" id="KW-0963">Cytoplasm</keyword>
<dbReference type="SMART" id="SM00729">
    <property type="entry name" value="Elp3"/>
    <property type="match status" value="1"/>
</dbReference>
<dbReference type="GO" id="GO:0004109">
    <property type="term" value="F:coproporphyrinogen oxidase activity"/>
    <property type="evidence" value="ECO:0007669"/>
    <property type="project" value="InterPro"/>
</dbReference>
<evidence type="ECO:0000256" key="4">
    <source>
        <dbReference type="ARBA" id="ARBA00022617"/>
    </source>
</evidence>
<dbReference type="OrthoDB" id="9808022at2"/>
<dbReference type="STRING" id="395493.BegalDRAFT_1567"/>
<evidence type="ECO:0000256" key="3">
    <source>
        <dbReference type="ARBA" id="ARBA00017228"/>
    </source>
</evidence>
<accession>I3CFQ4</accession>
<dbReference type="GO" id="GO:0006779">
    <property type="term" value="P:porphyrin-containing compound biosynthetic process"/>
    <property type="evidence" value="ECO:0007669"/>
    <property type="project" value="InterPro"/>
</dbReference>
<keyword evidence="7 10" id="KW-0408">Iron</keyword>
<name>I3CFQ4_9GAMM</name>
<reference evidence="12 13" key="1">
    <citation type="submission" date="2011-11" db="EMBL/GenBank/DDBJ databases">
        <title>Improved High-Quality Draft sequence of Beggiatoa alba B18lD.</title>
        <authorList>
            <consortium name="US DOE Joint Genome Institute"/>
            <person name="Lucas S."/>
            <person name="Han J."/>
            <person name="Lapidus A."/>
            <person name="Cheng J.-F."/>
            <person name="Goodwin L."/>
            <person name="Pitluck S."/>
            <person name="Peters L."/>
            <person name="Mikhailova N."/>
            <person name="Held B."/>
            <person name="Detter J.C."/>
            <person name="Han C."/>
            <person name="Tapia R."/>
            <person name="Land M."/>
            <person name="Hauser L."/>
            <person name="Kyrpides N."/>
            <person name="Ivanova N."/>
            <person name="Pagani I."/>
            <person name="Samuel K."/>
            <person name="Teske A."/>
            <person name="Mueller J."/>
            <person name="Woyke T."/>
        </authorList>
    </citation>
    <scope>NUCLEOTIDE SEQUENCE [LARGE SCALE GENOMIC DNA]</scope>
    <source>
        <strain evidence="12 13">B18LD</strain>
    </source>
</reference>
<dbReference type="Gene3D" id="3.20.20.70">
    <property type="entry name" value="Aldolase class I"/>
    <property type="match status" value="1"/>
</dbReference>
<dbReference type="HOGENOM" id="CLU_027579_2_1_6"/>
<evidence type="ECO:0000256" key="1">
    <source>
        <dbReference type="ARBA" id="ARBA00001966"/>
    </source>
</evidence>
<proteinExistence type="inferred from homology"/>
<dbReference type="EMBL" id="JH600070">
    <property type="protein sequence ID" value="EIJ42447.1"/>
    <property type="molecule type" value="Genomic_DNA"/>
</dbReference>
<dbReference type="SFLD" id="SFLDG01082">
    <property type="entry name" value="B12-binding_domain_containing"/>
    <property type="match status" value="1"/>
</dbReference>
<evidence type="ECO:0000256" key="2">
    <source>
        <dbReference type="ARBA" id="ARBA00006100"/>
    </source>
</evidence>
<dbReference type="RefSeq" id="WP_002685399.1">
    <property type="nucleotide sequence ID" value="NZ_JH600070.1"/>
</dbReference>
<dbReference type="InterPro" id="IPR058240">
    <property type="entry name" value="rSAM_sf"/>
</dbReference>
<protein>
    <recommendedName>
        <fullName evidence="3 10">Heme chaperone HemW</fullName>
    </recommendedName>
</protein>
<dbReference type="NCBIfam" id="TIGR00539">
    <property type="entry name" value="hemN_rel"/>
    <property type="match status" value="1"/>
</dbReference>
<evidence type="ECO:0000313" key="13">
    <source>
        <dbReference type="Proteomes" id="UP000005744"/>
    </source>
</evidence>
<keyword evidence="9 10" id="KW-0143">Chaperone</keyword>
<dbReference type="InterPro" id="IPR034505">
    <property type="entry name" value="Coproporphyrinogen-III_oxidase"/>
</dbReference>
<comment type="subcellular location">
    <subcellularLocation>
        <location evidence="10">Cytoplasm</location>
    </subcellularLocation>
</comment>
<evidence type="ECO:0000256" key="8">
    <source>
        <dbReference type="ARBA" id="ARBA00023014"/>
    </source>
</evidence>
<keyword evidence="10" id="KW-0004">4Fe-4S</keyword>
<dbReference type="GO" id="GO:0046872">
    <property type="term" value="F:metal ion binding"/>
    <property type="evidence" value="ECO:0007669"/>
    <property type="project" value="UniProtKB-UniRule"/>
</dbReference>
<dbReference type="CDD" id="cd01335">
    <property type="entry name" value="Radical_SAM"/>
    <property type="match status" value="1"/>
</dbReference>
<dbReference type="Proteomes" id="UP000005744">
    <property type="component" value="Unassembled WGS sequence"/>
</dbReference>
<dbReference type="SFLD" id="SFLDF00288">
    <property type="entry name" value="HemN-like__clustered_with_nucl"/>
    <property type="match status" value="1"/>
</dbReference>
<feature type="domain" description="Radical SAM core" evidence="11">
    <location>
        <begin position="4"/>
        <end position="240"/>
    </location>
</feature>
<dbReference type="InterPro" id="IPR007197">
    <property type="entry name" value="rSAM"/>
</dbReference>
<dbReference type="SFLD" id="SFLDF00562">
    <property type="entry name" value="HemN-like__clustered_with_heat"/>
    <property type="match status" value="1"/>
</dbReference>
<dbReference type="GO" id="GO:0005737">
    <property type="term" value="C:cytoplasm"/>
    <property type="evidence" value="ECO:0007669"/>
    <property type="project" value="UniProtKB-SubCell"/>
</dbReference>
<dbReference type="InterPro" id="IPR006638">
    <property type="entry name" value="Elp3/MiaA/NifB-like_rSAM"/>
</dbReference>
<sequence>MFHFTTLPPLSLYIHIPYCVRKCPYCDFNSHEVNDALPEQAYIDALIADLEQDLPKVWGRTVSSIFFGGGTPSIFSPDAIDRLLMAIRSRIRVLPQAEITLEANPSTVDNARFQGFRQAGINRLSLGVQSFSDTALQALGRVHDSKIALQAIEAIHQAGFKQFNLDLMFGLPQQTVELALTDLNIAINAQPSHLSWYQLTIEPNTWFYHHPPVLPDDDNCWDIQNAGQTLLAAQGYEQYEVSAYARNQQYCQHNINYWTFGDYLGIGAGAHAKISDAATGTITRYSKQRHPRTYIETAQTTAVLATQQSITKADAIFEFMLNALRLNAGFELSLFTQHTGLSPSCLSDYLTEAQQRGWLTQTGEQIQTTPTGQRFLNEVLTLFIPS</sequence>
<dbReference type="PROSITE" id="PS51918">
    <property type="entry name" value="RADICAL_SAM"/>
    <property type="match status" value="1"/>
</dbReference>
<keyword evidence="4 10" id="KW-0349">Heme</keyword>
<evidence type="ECO:0000313" key="12">
    <source>
        <dbReference type="EMBL" id="EIJ42447.1"/>
    </source>
</evidence>
<keyword evidence="5 10" id="KW-0949">S-adenosyl-L-methionine</keyword>
<dbReference type="InterPro" id="IPR004559">
    <property type="entry name" value="HemW-like"/>
</dbReference>
<evidence type="ECO:0000256" key="7">
    <source>
        <dbReference type="ARBA" id="ARBA00023004"/>
    </source>
</evidence>
<dbReference type="PANTHER" id="PTHR13932:SF5">
    <property type="entry name" value="RADICAL S-ADENOSYL METHIONINE DOMAIN-CONTAINING PROTEIN 1, MITOCHONDRIAL"/>
    <property type="match status" value="1"/>
</dbReference>
<comment type="function">
    <text evidence="10">Probably acts as a heme chaperone, transferring heme to an unknown acceptor. Binds one molecule of heme per monomer, possibly covalently. Binds 1 [4Fe-4S] cluster. The cluster is coordinated with 3 cysteines and an exchangeable S-adenosyl-L-methionine.</text>
</comment>
<dbReference type="InterPro" id="IPR013785">
    <property type="entry name" value="Aldolase_TIM"/>
</dbReference>